<organism evidence="5 6">
    <name type="scientific">Knoellia remsis</name>
    <dbReference type="NCBI Taxonomy" id="407159"/>
    <lineage>
        <taxon>Bacteria</taxon>
        <taxon>Bacillati</taxon>
        <taxon>Actinomycetota</taxon>
        <taxon>Actinomycetes</taxon>
        <taxon>Micrococcales</taxon>
        <taxon>Intrasporangiaceae</taxon>
        <taxon>Knoellia</taxon>
    </lineage>
</organism>
<dbReference type="InterPro" id="IPR046826">
    <property type="entry name" value="PDH_N"/>
</dbReference>
<dbReference type="GO" id="GO:0008977">
    <property type="term" value="F:prephenate dehydrogenase (NAD+) activity"/>
    <property type="evidence" value="ECO:0007669"/>
    <property type="project" value="InterPro"/>
</dbReference>
<gene>
    <name evidence="5" type="ORF">BCF74_11827</name>
</gene>
<dbReference type="InterPro" id="IPR036291">
    <property type="entry name" value="NAD(P)-bd_dom_sf"/>
</dbReference>
<dbReference type="PANTHER" id="PTHR21363">
    <property type="entry name" value="PREPHENATE DEHYDROGENASE"/>
    <property type="match status" value="1"/>
</dbReference>
<accession>A0A2T0UFE8</accession>
<feature type="region of interest" description="Disordered" evidence="3">
    <location>
        <begin position="50"/>
        <end position="76"/>
    </location>
</feature>
<protein>
    <submittedName>
        <fullName evidence="5">Prephenate dehydrogenase</fullName>
    </submittedName>
</protein>
<dbReference type="SUPFAM" id="SSF51735">
    <property type="entry name" value="NAD(P)-binding Rossmann-fold domains"/>
    <property type="match status" value="1"/>
</dbReference>
<dbReference type="GO" id="GO:0006571">
    <property type="term" value="P:tyrosine biosynthetic process"/>
    <property type="evidence" value="ECO:0007669"/>
    <property type="project" value="InterPro"/>
</dbReference>
<dbReference type="NCBIfam" id="NF005112">
    <property type="entry name" value="PRK06545.2-4"/>
    <property type="match status" value="1"/>
</dbReference>
<dbReference type="InterPro" id="IPR050812">
    <property type="entry name" value="Preph/Arog_dehydrog"/>
</dbReference>
<dbReference type="Gene3D" id="3.40.50.720">
    <property type="entry name" value="NAD(P)-binding Rossmann-like Domain"/>
    <property type="match status" value="1"/>
</dbReference>
<keyword evidence="2" id="KW-0560">Oxidoreductase</keyword>
<evidence type="ECO:0000313" key="6">
    <source>
        <dbReference type="Proteomes" id="UP000237822"/>
    </source>
</evidence>
<dbReference type="NCBIfam" id="NF005111">
    <property type="entry name" value="PRK06545.2-3"/>
    <property type="match status" value="1"/>
</dbReference>
<dbReference type="GO" id="GO:0004665">
    <property type="term" value="F:prephenate dehydrogenase (NADP+) activity"/>
    <property type="evidence" value="ECO:0007669"/>
    <property type="project" value="InterPro"/>
</dbReference>
<dbReference type="GO" id="GO:0070403">
    <property type="term" value="F:NAD+ binding"/>
    <property type="evidence" value="ECO:0007669"/>
    <property type="project" value="InterPro"/>
</dbReference>
<feature type="domain" description="Prephenate/arogenate dehydrogenase" evidence="4">
    <location>
        <begin position="9"/>
        <end position="304"/>
    </location>
</feature>
<dbReference type="Pfam" id="PF20463">
    <property type="entry name" value="PDH_C"/>
    <property type="match status" value="1"/>
</dbReference>
<reference evidence="5 6" key="1">
    <citation type="submission" date="2018-03" db="EMBL/GenBank/DDBJ databases">
        <title>Genomic Encyclopedia of Archaeal and Bacterial Type Strains, Phase II (KMG-II): from individual species to whole genera.</title>
        <authorList>
            <person name="Goeker M."/>
        </authorList>
    </citation>
    <scope>NUCLEOTIDE SEQUENCE [LARGE SCALE GENOMIC DNA]</scope>
    <source>
        <strain evidence="5 6">ATCC BAA-1496</strain>
    </source>
</reference>
<proteinExistence type="inferred from homology"/>
<dbReference type="RefSeq" id="WP_106298057.1">
    <property type="nucleotide sequence ID" value="NZ_PVTI01000018.1"/>
</dbReference>
<dbReference type="InterPro" id="IPR008927">
    <property type="entry name" value="6-PGluconate_DH-like_C_sf"/>
</dbReference>
<comment type="similarity">
    <text evidence="1">Belongs to the prephenate/arogenate dehydrogenase family.</text>
</comment>
<dbReference type="Pfam" id="PF02153">
    <property type="entry name" value="PDH_N"/>
    <property type="match status" value="1"/>
</dbReference>
<dbReference type="Proteomes" id="UP000237822">
    <property type="component" value="Unassembled WGS sequence"/>
</dbReference>
<dbReference type="SUPFAM" id="SSF48179">
    <property type="entry name" value="6-phosphogluconate dehydrogenase C-terminal domain-like"/>
    <property type="match status" value="1"/>
</dbReference>
<name>A0A2T0UFE8_9MICO</name>
<evidence type="ECO:0000256" key="2">
    <source>
        <dbReference type="ARBA" id="ARBA00023002"/>
    </source>
</evidence>
<evidence type="ECO:0000313" key="5">
    <source>
        <dbReference type="EMBL" id="PRY56632.1"/>
    </source>
</evidence>
<dbReference type="InterPro" id="IPR046825">
    <property type="entry name" value="PDH_C"/>
</dbReference>
<dbReference type="OrthoDB" id="9802008at2"/>
<keyword evidence="6" id="KW-1185">Reference proteome</keyword>
<dbReference type="Gene3D" id="1.10.3660.10">
    <property type="entry name" value="6-phosphogluconate dehydrogenase C-terminal like domain"/>
    <property type="match status" value="1"/>
</dbReference>
<dbReference type="EMBL" id="PVTI01000018">
    <property type="protein sequence ID" value="PRY56632.1"/>
    <property type="molecule type" value="Genomic_DNA"/>
</dbReference>
<evidence type="ECO:0000259" key="4">
    <source>
        <dbReference type="PROSITE" id="PS51176"/>
    </source>
</evidence>
<dbReference type="AlphaFoldDB" id="A0A2T0UFE8"/>
<comment type="caution">
    <text evidence="5">The sequence shown here is derived from an EMBL/GenBank/DDBJ whole genome shotgun (WGS) entry which is preliminary data.</text>
</comment>
<dbReference type="PROSITE" id="PS51176">
    <property type="entry name" value="PDH_ADH"/>
    <property type="match status" value="1"/>
</dbReference>
<dbReference type="InterPro" id="IPR003099">
    <property type="entry name" value="Prephen_DH"/>
</dbReference>
<evidence type="ECO:0000256" key="3">
    <source>
        <dbReference type="SAM" id="MobiDB-lite"/>
    </source>
</evidence>
<dbReference type="PANTHER" id="PTHR21363:SF0">
    <property type="entry name" value="PREPHENATE DEHYDROGENASE [NADP(+)]"/>
    <property type="match status" value="1"/>
</dbReference>
<sequence>MTTPTSTDPRVHVVGTGLIGTSLGLALTRAGWPVTLEDISSTNAALARDLGAGSTTPTSTAPPGQRGEGDGPAAHPDLVVVATPPDVTAGCVADALDRWPQAAVTDVASVKATVIDDLRARGADLTRFCGSHPMAGRERSGAVAGRHDLFHGRAWVLTPTEETGEQARELVAHVARTVGAEVIVLPPGDHDAAVASVSHVPQLMASLVAARLEDLDGSAVALSGQGLRDVTRIAASDPHLWTQILSGNATAVRDVLRAIASDLDGVIAALDALDADSDAPGARGTLARAIAAGNAGHARIPGKHGAAPTAYETVRVLIPDEPGQLGRLFADVGEIGTNIEEFHLDHGLGQAFGLAEVDVVPAAAAELAEGLQARGWRLHG</sequence>
<feature type="compositionally biased region" description="Low complexity" evidence="3">
    <location>
        <begin position="51"/>
        <end position="64"/>
    </location>
</feature>
<evidence type="ECO:0000256" key="1">
    <source>
        <dbReference type="ARBA" id="ARBA00007964"/>
    </source>
</evidence>